<evidence type="ECO:0000313" key="3">
    <source>
        <dbReference type="Proteomes" id="UP000887458"/>
    </source>
</evidence>
<comment type="caution">
    <text evidence="2">The sequence shown here is derived from an EMBL/GenBank/DDBJ whole genome shotgun (WGS) entry which is preliminary data.</text>
</comment>
<protein>
    <submittedName>
        <fullName evidence="2">Uncharacterized protein</fullName>
    </submittedName>
</protein>
<organism evidence="2 3">
    <name type="scientific">Dermatophagoides pteronyssinus</name>
    <name type="common">European house dust mite</name>
    <dbReference type="NCBI Taxonomy" id="6956"/>
    <lineage>
        <taxon>Eukaryota</taxon>
        <taxon>Metazoa</taxon>
        <taxon>Ecdysozoa</taxon>
        <taxon>Arthropoda</taxon>
        <taxon>Chelicerata</taxon>
        <taxon>Arachnida</taxon>
        <taxon>Acari</taxon>
        <taxon>Acariformes</taxon>
        <taxon>Sarcoptiformes</taxon>
        <taxon>Astigmata</taxon>
        <taxon>Psoroptidia</taxon>
        <taxon>Analgoidea</taxon>
        <taxon>Pyroglyphidae</taxon>
        <taxon>Dermatophagoidinae</taxon>
        <taxon>Dermatophagoides</taxon>
    </lineage>
</organism>
<dbReference type="EMBL" id="NJHN03000067">
    <property type="protein sequence ID" value="KAH9418031.1"/>
    <property type="molecule type" value="Genomic_DNA"/>
</dbReference>
<feature type="chain" id="PRO_5046030047" evidence="1">
    <location>
        <begin position="17"/>
        <end position="231"/>
    </location>
</feature>
<keyword evidence="1" id="KW-0732">Signal</keyword>
<evidence type="ECO:0000313" key="2">
    <source>
        <dbReference type="EMBL" id="KAH9418031.1"/>
    </source>
</evidence>
<accession>A0ABQ8J6P8</accession>
<name>A0ABQ8J6P8_DERPT</name>
<gene>
    <name evidence="2" type="ORF">DERP_008287</name>
</gene>
<reference evidence="2 3" key="2">
    <citation type="journal article" date="2022" name="Mol. Biol. Evol.">
        <title>Comparative Genomics Reveals Insights into the Divergent Evolution of Astigmatic Mites and Household Pest Adaptations.</title>
        <authorList>
            <person name="Xiong Q."/>
            <person name="Wan A.T."/>
            <person name="Liu X."/>
            <person name="Fung C.S."/>
            <person name="Xiao X."/>
            <person name="Malainual N."/>
            <person name="Hou J."/>
            <person name="Wang L."/>
            <person name="Wang M."/>
            <person name="Yang K.Y."/>
            <person name="Cui Y."/>
            <person name="Leung E.L."/>
            <person name="Nong W."/>
            <person name="Shin S.K."/>
            <person name="Au S.W."/>
            <person name="Jeong K.Y."/>
            <person name="Chew F.T."/>
            <person name="Hui J.H."/>
            <person name="Leung T.F."/>
            <person name="Tungtrongchitr A."/>
            <person name="Zhong N."/>
            <person name="Liu Z."/>
            <person name="Tsui S.K."/>
        </authorList>
    </citation>
    <scope>NUCLEOTIDE SEQUENCE [LARGE SCALE GENOMIC DNA]</scope>
    <source>
        <strain evidence="2">Derp</strain>
    </source>
</reference>
<dbReference type="Proteomes" id="UP000887458">
    <property type="component" value="Unassembled WGS sequence"/>
</dbReference>
<sequence>MKLIFFACAILPNASASFCIRAVLSSNLPRRSPPLDCALVCSTEPGIKRAIVLGALPAFVSPNNSSRSNGVGVPPKKPFKNDCLGGSGKSFGPLYTEPIISGKLSQNDANIKLYLLIENINQFAYLTSVKVVLDVGDVLDIRLLDDPPLPVRVIVNDPVRLVDSLILVGVEVSFLLLLSFHDSADNGRLHPFRSRNPIFNIEPFKRNIVAILFFVDDNNNEKLMVLIIQFD</sequence>
<evidence type="ECO:0000256" key="1">
    <source>
        <dbReference type="SAM" id="SignalP"/>
    </source>
</evidence>
<keyword evidence="3" id="KW-1185">Reference proteome</keyword>
<reference evidence="2 3" key="1">
    <citation type="journal article" date="2018" name="J. Allergy Clin. Immunol.">
        <title>High-quality assembly of Dermatophagoides pteronyssinus genome and transcriptome reveals a wide range of novel allergens.</title>
        <authorList>
            <person name="Liu X.Y."/>
            <person name="Yang K.Y."/>
            <person name="Wang M.Q."/>
            <person name="Kwok J.S."/>
            <person name="Zeng X."/>
            <person name="Yang Z."/>
            <person name="Xiao X.J."/>
            <person name="Lau C.P."/>
            <person name="Li Y."/>
            <person name="Huang Z.M."/>
            <person name="Ba J.G."/>
            <person name="Yim A.K."/>
            <person name="Ouyang C.Y."/>
            <person name="Ngai S.M."/>
            <person name="Chan T.F."/>
            <person name="Leung E.L."/>
            <person name="Liu L."/>
            <person name="Liu Z.G."/>
            <person name="Tsui S.K."/>
        </authorList>
    </citation>
    <scope>NUCLEOTIDE SEQUENCE [LARGE SCALE GENOMIC DNA]</scope>
    <source>
        <strain evidence="2">Derp</strain>
    </source>
</reference>
<proteinExistence type="predicted"/>
<feature type="signal peptide" evidence="1">
    <location>
        <begin position="1"/>
        <end position="16"/>
    </location>
</feature>